<evidence type="ECO:0000259" key="15">
    <source>
        <dbReference type="Pfam" id="PF07715"/>
    </source>
</evidence>
<evidence type="ECO:0000256" key="13">
    <source>
        <dbReference type="RuleBase" id="RU003357"/>
    </source>
</evidence>
<dbReference type="SUPFAM" id="SSF56935">
    <property type="entry name" value="Porins"/>
    <property type="match status" value="1"/>
</dbReference>
<sequence>MKLLFNHLSFKSRQNLHIFLLFLFFGFSALSQEKQQDSTQLETLNEVLVKAVRVNATSPITHSNVTKEQLQKRNLGQDVPILLNYLPSVVTTSDAGAGVGYTGIRVRGVNAQSTNVTINGIPYNDAESLGTFWVNLGDFASSVESLQLQRGVGTSTNGSGAFGASINVLTDAVSNKAYGEIANSFGSFNTWKHTVKFSTGLLNDHIEIAGRLSQITSDGYIDRASSNLKSYFLQASYVDESTLIKAITFSGKEVTYQSWNGIEDPYLLEHDRTFNSAGMYTDENGNVQFYDNEVDNYQQDHYQFHWNQKINNNWSTNLALNYTKGKGYFEQYKEDQAFVDYGLENVDIGNETLTETDLIRRRWLDNDFYVVNANVNYKTNALNVILGTSYSTYSGDHFGEIIWAQYASNSMIRDRYYNGNGKKIDASSFAKATYRLNEHLSLYLDLQSRYVHYKTTGTNSDVAPFIVDKNYHFFNPKAGISYNINTNNNLYFSYARANREPNRDDFENNADVKPEQLNDFELGWRHTSNLFSLNTNLYYMLYNEQLVLTGAINNSGNPIRDNSGKSYRLGLEVDAVFNISKAFSVQPNMALSMNKNKETFASIDGRIVDLGETNISFSPNIVAGNAFVFKPINGLQMSLLSKFVGEQYMGNTDSEASKLDSYFVNDFNVMYEIETPSIFKTIVISGLVNNLFGEKYSSNGFYYTYDDTWT</sequence>
<keyword evidence="4" id="KW-0410">Iron transport</keyword>
<comment type="similarity">
    <text evidence="12 13">Belongs to the TonB-dependent receptor family.</text>
</comment>
<dbReference type="InterPro" id="IPR037066">
    <property type="entry name" value="Plug_dom_sf"/>
</dbReference>
<dbReference type="Proteomes" id="UP000263268">
    <property type="component" value="Unassembled WGS sequence"/>
</dbReference>
<keyword evidence="5 12" id="KW-0812">Transmembrane</keyword>
<dbReference type="PANTHER" id="PTHR32552:SF68">
    <property type="entry name" value="FERRICHROME OUTER MEMBRANE TRANSPORTER_PHAGE RECEPTOR"/>
    <property type="match status" value="1"/>
</dbReference>
<comment type="caution">
    <text evidence="16">The sequence shown here is derived from an EMBL/GenBank/DDBJ whole genome shotgun (WGS) entry which is preliminary data.</text>
</comment>
<keyword evidence="7" id="KW-0408">Iron</keyword>
<dbReference type="EMBL" id="DPRK01000237">
    <property type="protein sequence ID" value="HCY82791.1"/>
    <property type="molecule type" value="Genomic_DNA"/>
</dbReference>
<protein>
    <submittedName>
        <fullName evidence="16">TonB-dependent receptor</fullName>
    </submittedName>
</protein>
<evidence type="ECO:0000256" key="2">
    <source>
        <dbReference type="ARBA" id="ARBA00022448"/>
    </source>
</evidence>
<organism evidence="16 17">
    <name type="scientific">Xanthomarina gelatinilytica</name>
    <dbReference type="NCBI Taxonomy" id="1137281"/>
    <lineage>
        <taxon>Bacteria</taxon>
        <taxon>Pseudomonadati</taxon>
        <taxon>Bacteroidota</taxon>
        <taxon>Flavobacteriia</taxon>
        <taxon>Flavobacteriales</taxon>
        <taxon>Flavobacteriaceae</taxon>
        <taxon>Xanthomarina</taxon>
    </lineage>
</organism>
<dbReference type="AlphaFoldDB" id="A0A3D6BU59"/>
<keyword evidence="10 12" id="KW-0472">Membrane</keyword>
<keyword evidence="9 13" id="KW-0798">TonB box</keyword>
<name>A0A3D6BU59_9FLAO</name>
<dbReference type="InterPro" id="IPR000531">
    <property type="entry name" value="Beta-barrel_TonB"/>
</dbReference>
<comment type="subcellular location">
    <subcellularLocation>
        <location evidence="1 12">Cell outer membrane</location>
        <topology evidence="1 12">Multi-pass membrane protein</topology>
    </subcellularLocation>
</comment>
<gene>
    <name evidence="16" type="ORF">DHV22_14950</name>
</gene>
<dbReference type="InterPro" id="IPR036942">
    <property type="entry name" value="Beta-barrel_TonB_sf"/>
</dbReference>
<accession>A0A3D6BU59</accession>
<evidence type="ECO:0000256" key="10">
    <source>
        <dbReference type="ARBA" id="ARBA00023136"/>
    </source>
</evidence>
<dbReference type="Gene3D" id="2.40.170.20">
    <property type="entry name" value="TonB-dependent receptor, beta-barrel domain"/>
    <property type="match status" value="1"/>
</dbReference>
<dbReference type="InterPro" id="IPR012910">
    <property type="entry name" value="Plug_dom"/>
</dbReference>
<keyword evidence="2 12" id="KW-0813">Transport</keyword>
<feature type="non-terminal residue" evidence="16">
    <location>
        <position position="710"/>
    </location>
</feature>
<dbReference type="Pfam" id="PF00593">
    <property type="entry name" value="TonB_dep_Rec_b-barrel"/>
    <property type="match status" value="1"/>
</dbReference>
<evidence type="ECO:0000259" key="14">
    <source>
        <dbReference type="Pfam" id="PF00593"/>
    </source>
</evidence>
<evidence type="ECO:0000256" key="1">
    <source>
        <dbReference type="ARBA" id="ARBA00004571"/>
    </source>
</evidence>
<dbReference type="InterPro" id="IPR039426">
    <property type="entry name" value="TonB-dep_rcpt-like"/>
</dbReference>
<evidence type="ECO:0000256" key="4">
    <source>
        <dbReference type="ARBA" id="ARBA00022496"/>
    </source>
</evidence>
<keyword evidence="6" id="KW-0732">Signal</keyword>
<evidence type="ECO:0000256" key="11">
    <source>
        <dbReference type="ARBA" id="ARBA00023237"/>
    </source>
</evidence>
<evidence type="ECO:0000256" key="3">
    <source>
        <dbReference type="ARBA" id="ARBA00022452"/>
    </source>
</evidence>
<evidence type="ECO:0000256" key="8">
    <source>
        <dbReference type="ARBA" id="ARBA00023065"/>
    </source>
</evidence>
<evidence type="ECO:0000313" key="16">
    <source>
        <dbReference type="EMBL" id="HCY82791.1"/>
    </source>
</evidence>
<evidence type="ECO:0000256" key="5">
    <source>
        <dbReference type="ARBA" id="ARBA00022692"/>
    </source>
</evidence>
<keyword evidence="11 12" id="KW-0998">Cell outer membrane</keyword>
<dbReference type="PROSITE" id="PS52016">
    <property type="entry name" value="TONB_DEPENDENT_REC_3"/>
    <property type="match status" value="1"/>
</dbReference>
<evidence type="ECO:0000256" key="12">
    <source>
        <dbReference type="PROSITE-ProRule" id="PRU01360"/>
    </source>
</evidence>
<evidence type="ECO:0000256" key="6">
    <source>
        <dbReference type="ARBA" id="ARBA00022729"/>
    </source>
</evidence>
<feature type="domain" description="TonB-dependent receptor plug" evidence="15">
    <location>
        <begin position="57"/>
        <end position="164"/>
    </location>
</feature>
<dbReference type="Gene3D" id="2.170.130.10">
    <property type="entry name" value="TonB-dependent receptor, plug domain"/>
    <property type="match status" value="1"/>
</dbReference>
<keyword evidence="16" id="KW-0675">Receptor</keyword>
<dbReference type="GO" id="GO:0015344">
    <property type="term" value="F:siderophore uptake transmembrane transporter activity"/>
    <property type="evidence" value="ECO:0007669"/>
    <property type="project" value="TreeGrafter"/>
</dbReference>
<evidence type="ECO:0000256" key="7">
    <source>
        <dbReference type="ARBA" id="ARBA00023004"/>
    </source>
</evidence>
<proteinExistence type="inferred from homology"/>
<reference evidence="16 17" key="1">
    <citation type="journal article" date="2018" name="Nat. Biotechnol.">
        <title>A standardized bacterial taxonomy based on genome phylogeny substantially revises the tree of life.</title>
        <authorList>
            <person name="Parks D.H."/>
            <person name="Chuvochina M."/>
            <person name="Waite D.W."/>
            <person name="Rinke C."/>
            <person name="Skarshewski A."/>
            <person name="Chaumeil P.A."/>
            <person name="Hugenholtz P."/>
        </authorList>
    </citation>
    <scope>NUCLEOTIDE SEQUENCE [LARGE SCALE GENOMIC DNA]</scope>
    <source>
        <strain evidence="16">UBA10227</strain>
    </source>
</reference>
<evidence type="ECO:0000256" key="9">
    <source>
        <dbReference type="ARBA" id="ARBA00023077"/>
    </source>
</evidence>
<dbReference type="Pfam" id="PF07715">
    <property type="entry name" value="Plug"/>
    <property type="match status" value="1"/>
</dbReference>
<dbReference type="GO" id="GO:0009279">
    <property type="term" value="C:cell outer membrane"/>
    <property type="evidence" value="ECO:0007669"/>
    <property type="project" value="UniProtKB-SubCell"/>
</dbReference>
<dbReference type="PANTHER" id="PTHR32552">
    <property type="entry name" value="FERRICHROME IRON RECEPTOR-RELATED"/>
    <property type="match status" value="1"/>
</dbReference>
<feature type="domain" description="TonB-dependent receptor-like beta-barrel" evidence="14">
    <location>
        <begin position="256"/>
        <end position="691"/>
    </location>
</feature>
<keyword evidence="8" id="KW-0406">Ion transport</keyword>
<keyword evidence="3 12" id="KW-1134">Transmembrane beta strand</keyword>
<evidence type="ECO:0000313" key="17">
    <source>
        <dbReference type="Proteomes" id="UP000263268"/>
    </source>
</evidence>